<dbReference type="Proteomes" id="UP000216442">
    <property type="component" value="Unassembled WGS sequence"/>
</dbReference>
<sequence length="337" mass="37247">MRIELSEQSIDALAEIISGGAATGYEPSIGLYRQGWRLEAWFKGFGVPFDVKGESRLPATKTAIRGAIFIDTGNGELLKRIIESSADPRDFIREPKRLSAVVEYLNKHLFYDGLKLERAGRTMRLVEIAETAPVTGELSAMAAGIDFDTASRDLDRALRAGADDPEIAVTAACAVVESVCRSILVELKIDFPAKQDISSLYRAVRDPLGLDPMKEGLAPEIVNDVKAVLSGLMTAVQSIGSLRTHVGGAHGKEKGFRRIDAASPNSPSTRRPTVRFRPTYDAFFWLVAERQLSARIPYLPRLDDEQRDRRRFGHMERIAEVELESAICVGLAHIIRR</sequence>
<evidence type="ECO:0000259" key="1">
    <source>
        <dbReference type="Pfam" id="PF14355"/>
    </source>
</evidence>
<evidence type="ECO:0000313" key="3">
    <source>
        <dbReference type="Proteomes" id="UP000216442"/>
    </source>
</evidence>
<dbReference type="RefSeq" id="WP_095494982.1">
    <property type="nucleotide sequence ID" value="NZ_NPKJ01000064.1"/>
</dbReference>
<evidence type="ECO:0000313" key="2">
    <source>
        <dbReference type="EMBL" id="PAQ06750.1"/>
    </source>
</evidence>
<dbReference type="Pfam" id="PF14355">
    <property type="entry name" value="Abi_C"/>
    <property type="match status" value="1"/>
</dbReference>
<feature type="non-terminal residue" evidence="2">
    <location>
        <position position="337"/>
    </location>
</feature>
<dbReference type="OrthoDB" id="7021751at2"/>
<dbReference type="InterPro" id="IPR026001">
    <property type="entry name" value="Abi-like_C"/>
</dbReference>
<reference evidence="2 3" key="1">
    <citation type="submission" date="2017-08" db="EMBL/GenBank/DDBJ databases">
        <title>Mesorhizobium wenxinae sp. nov., a novel rhizobial species isolated from root nodules of chickpea (Cicer arietinum L.).</title>
        <authorList>
            <person name="Zhang J."/>
        </authorList>
    </citation>
    <scope>NUCLEOTIDE SEQUENCE [LARGE SCALE GENOMIC DNA]</scope>
    <source>
        <strain evidence="2 3">SDW018</strain>
    </source>
</reference>
<dbReference type="EMBL" id="NPKJ01000064">
    <property type="protein sequence ID" value="PAQ06750.1"/>
    <property type="molecule type" value="Genomic_DNA"/>
</dbReference>
<keyword evidence="3" id="KW-1185">Reference proteome</keyword>
<gene>
    <name evidence="2" type="ORF">CIT26_24545</name>
</gene>
<accession>A0A271LHF2</accession>
<protein>
    <recommendedName>
        <fullName evidence="1">Abortive infection protein-like C-terminal domain-containing protein</fullName>
    </recommendedName>
</protein>
<name>A0A271LHF2_9HYPH</name>
<proteinExistence type="predicted"/>
<dbReference type="AlphaFoldDB" id="A0A271LHF2"/>
<feature type="domain" description="Abortive infection protein-like C-terminal" evidence="1">
    <location>
        <begin position="199"/>
        <end position="260"/>
    </location>
</feature>
<organism evidence="2 3">
    <name type="scientific">Mesorhizobium temperatum</name>
    <dbReference type="NCBI Taxonomy" id="241416"/>
    <lineage>
        <taxon>Bacteria</taxon>
        <taxon>Pseudomonadati</taxon>
        <taxon>Pseudomonadota</taxon>
        <taxon>Alphaproteobacteria</taxon>
        <taxon>Hyphomicrobiales</taxon>
        <taxon>Phyllobacteriaceae</taxon>
        <taxon>Mesorhizobium</taxon>
    </lineage>
</organism>
<comment type="caution">
    <text evidence="2">The sequence shown here is derived from an EMBL/GenBank/DDBJ whole genome shotgun (WGS) entry which is preliminary data.</text>
</comment>